<dbReference type="InterPro" id="IPR036388">
    <property type="entry name" value="WH-like_DNA-bd_sf"/>
</dbReference>
<name>A0ABD0N504_CIRMR</name>
<protein>
    <recommendedName>
        <fullName evidence="5">Transposase Tc1-like domain-containing protein</fullName>
    </recommendedName>
</protein>
<dbReference type="InterPro" id="IPR057667">
    <property type="entry name" value="HTH_SB"/>
</dbReference>
<comment type="caution">
    <text evidence="3">The sequence shown here is derived from an EMBL/GenBank/DDBJ whole genome shotgun (WGS) entry which is preliminary data.</text>
</comment>
<feature type="domain" description="Sleeping Beauty transposase HTH" evidence="2">
    <location>
        <begin position="8"/>
        <end position="54"/>
    </location>
</feature>
<dbReference type="Gene3D" id="1.10.10.10">
    <property type="entry name" value="Winged helix-like DNA-binding domain superfamily/Winged helix DNA-binding domain"/>
    <property type="match status" value="1"/>
</dbReference>
<dbReference type="Pfam" id="PF25787">
    <property type="entry name" value="HTH_SB"/>
    <property type="match status" value="1"/>
</dbReference>
<evidence type="ECO:0000313" key="3">
    <source>
        <dbReference type="EMBL" id="KAL0157214.1"/>
    </source>
</evidence>
<dbReference type="Proteomes" id="UP001529510">
    <property type="component" value="Unassembled WGS sequence"/>
</dbReference>
<feature type="domain" description="Transposase Tc1-like" evidence="1">
    <location>
        <begin position="74"/>
        <end position="139"/>
    </location>
</feature>
<dbReference type="InterPro" id="IPR009057">
    <property type="entry name" value="Homeodomain-like_sf"/>
</dbReference>
<dbReference type="SUPFAM" id="SSF46689">
    <property type="entry name" value="Homeodomain-like"/>
    <property type="match status" value="1"/>
</dbReference>
<proteinExistence type="predicted"/>
<accession>A0ABD0N504</accession>
<evidence type="ECO:0000259" key="2">
    <source>
        <dbReference type="Pfam" id="PF25787"/>
    </source>
</evidence>
<organism evidence="3 4">
    <name type="scientific">Cirrhinus mrigala</name>
    <name type="common">Mrigala</name>
    <dbReference type="NCBI Taxonomy" id="683832"/>
    <lineage>
        <taxon>Eukaryota</taxon>
        <taxon>Metazoa</taxon>
        <taxon>Chordata</taxon>
        <taxon>Craniata</taxon>
        <taxon>Vertebrata</taxon>
        <taxon>Euteleostomi</taxon>
        <taxon>Actinopterygii</taxon>
        <taxon>Neopterygii</taxon>
        <taxon>Teleostei</taxon>
        <taxon>Ostariophysi</taxon>
        <taxon>Cypriniformes</taxon>
        <taxon>Cyprinidae</taxon>
        <taxon>Labeoninae</taxon>
        <taxon>Labeonini</taxon>
        <taxon>Cirrhinus</taxon>
    </lineage>
</organism>
<evidence type="ECO:0000259" key="1">
    <source>
        <dbReference type="Pfam" id="PF01498"/>
    </source>
</evidence>
<evidence type="ECO:0000313" key="4">
    <source>
        <dbReference type="Proteomes" id="UP001529510"/>
    </source>
</evidence>
<keyword evidence="4" id="KW-1185">Reference proteome</keyword>
<feature type="non-terminal residue" evidence="3">
    <location>
        <position position="155"/>
    </location>
</feature>
<gene>
    <name evidence="3" type="ORF">M9458_048460</name>
</gene>
<sequence length="155" mass="17730">MFNKAPHGKELPEDLRIRIAALHKDGLGYKRFSNNLKLSYSTVARVIQRFFKAGSIRNRPHKGRSTKLSTHSVRQVQNLASKNRCMSAASIALEVAEVEGQLVSAQTIRCTLQQVGLHWRHPRRKPLLKLAYKKACKQFPEDNLSKSVNYWNHVL</sequence>
<dbReference type="InterPro" id="IPR002492">
    <property type="entry name" value="Transposase_Tc1-like"/>
</dbReference>
<dbReference type="Pfam" id="PF01498">
    <property type="entry name" value="HTH_Tnp_Tc3_2"/>
    <property type="match status" value="1"/>
</dbReference>
<dbReference type="EMBL" id="JAMKFB020000024">
    <property type="protein sequence ID" value="KAL0157214.1"/>
    <property type="molecule type" value="Genomic_DNA"/>
</dbReference>
<evidence type="ECO:0008006" key="5">
    <source>
        <dbReference type="Google" id="ProtNLM"/>
    </source>
</evidence>
<dbReference type="AlphaFoldDB" id="A0ABD0N504"/>
<reference evidence="3 4" key="1">
    <citation type="submission" date="2024-05" db="EMBL/GenBank/DDBJ databases">
        <title>Genome sequencing and assembly of Indian major carp, Cirrhinus mrigala (Hamilton, 1822).</title>
        <authorList>
            <person name="Mohindra V."/>
            <person name="Chowdhury L.M."/>
            <person name="Lal K."/>
            <person name="Jena J.K."/>
        </authorList>
    </citation>
    <scope>NUCLEOTIDE SEQUENCE [LARGE SCALE GENOMIC DNA]</scope>
    <source>
        <strain evidence="3">CM1030</strain>
        <tissue evidence="3">Blood</tissue>
    </source>
</reference>